<dbReference type="InterPro" id="IPR002052">
    <property type="entry name" value="DNA_methylase_N6_adenine_CS"/>
</dbReference>
<dbReference type="OrthoDB" id="9777257at2"/>
<dbReference type="EC" id="2.1.1.-" evidence="4"/>
<evidence type="ECO:0000256" key="2">
    <source>
        <dbReference type="ARBA" id="ARBA00022603"/>
    </source>
</evidence>
<name>A0A3M0BRY8_9AQUI</name>
<proteinExistence type="inferred from homology"/>
<evidence type="ECO:0000256" key="1">
    <source>
        <dbReference type="ARBA" id="ARBA00006594"/>
    </source>
</evidence>
<keyword evidence="3" id="KW-0808">Transferase</keyword>
<dbReference type="GO" id="GO:0008170">
    <property type="term" value="F:N-methyltransferase activity"/>
    <property type="evidence" value="ECO:0007669"/>
    <property type="project" value="InterPro"/>
</dbReference>
<dbReference type="InterPro" id="IPR001091">
    <property type="entry name" value="RM_Methyltransferase"/>
</dbReference>
<dbReference type="SUPFAM" id="SSF53335">
    <property type="entry name" value="S-adenosyl-L-methionine-dependent methyltransferases"/>
    <property type="match status" value="2"/>
</dbReference>
<protein>
    <recommendedName>
        <fullName evidence="4">Methyltransferase</fullName>
        <ecNumber evidence="4">2.1.1.-</ecNumber>
    </recommendedName>
</protein>
<evidence type="ECO:0000313" key="6">
    <source>
        <dbReference type="EMBL" id="RMB00048.1"/>
    </source>
</evidence>
<evidence type="ECO:0000313" key="7">
    <source>
        <dbReference type="Proteomes" id="UP000280842"/>
    </source>
</evidence>
<evidence type="ECO:0000259" key="5">
    <source>
        <dbReference type="Pfam" id="PF01555"/>
    </source>
</evidence>
<dbReference type="RefSeq" id="WP_121922243.1">
    <property type="nucleotide sequence ID" value="NZ_REFO01000005.1"/>
</dbReference>
<dbReference type="PANTHER" id="PTHR13370">
    <property type="entry name" value="RNA METHYLASE-RELATED"/>
    <property type="match status" value="1"/>
</dbReference>
<dbReference type="Gene3D" id="3.40.50.150">
    <property type="entry name" value="Vaccinia Virus protein VP39"/>
    <property type="match status" value="2"/>
</dbReference>
<dbReference type="GO" id="GO:0032259">
    <property type="term" value="P:methylation"/>
    <property type="evidence" value="ECO:0007669"/>
    <property type="project" value="UniProtKB-KW"/>
</dbReference>
<dbReference type="Pfam" id="PF01555">
    <property type="entry name" value="N6_N4_Mtase"/>
    <property type="match status" value="2"/>
</dbReference>
<comment type="caution">
    <text evidence="6">The sequence shown here is derived from an EMBL/GenBank/DDBJ whole genome shotgun (WGS) entry which is preliminary data.</text>
</comment>
<dbReference type="Proteomes" id="UP000280842">
    <property type="component" value="Unassembled WGS sequence"/>
</dbReference>
<dbReference type="InterPro" id="IPR002941">
    <property type="entry name" value="DNA_methylase_N4/N6"/>
</dbReference>
<organism evidence="6 7">
    <name type="scientific">Hydrogenothermus marinus</name>
    <dbReference type="NCBI Taxonomy" id="133270"/>
    <lineage>
        <taxon>Bacteria</taxon>
        <taxon>Pseudomonadati</taxon>
        <taxon>Aquificota</taxon>
        <taxon>Aquificia</taxon>
        <taxon>Aquificales</taxon>
        <taxon>Hydrogenothermaceae</taxon>
        <taxon>Hydrogenothermus</taxon>
    </lineage>
</organism>
<evidence type="ECO:0000256" key="3">
    <source>
        <dbReference type="ARBA" id="ARBA00022679"/>
    </source>
</evidence>
<dbReference type="GO" id="GO:0005737">
    <property type="term" value="C:cytoplasm"/>
    <property type="evidence" value="ECO:0007669"/>
    <property type="project" value="TreeGrafter"/>
</dbReference>
<dbReference type="InterPro" id="IPR029063">
    <property type="entry name" value="SAM-dependent_MTases_sf"/>
</dbReference>
<dbReference type="CDD" id="cd02440">
    <property type="entry name" value="AdoMet_MTases"/>
    <property type="match status" value="1"/>
</dbReference>
<dbReference type="PROSITE" id="PS00092">
    <property type="entry name" value="N6_MTASE"/>
    <property type="match status" value="1"/>
</dbReference>
<evidence type="ECO:0000256" key="4">
    <source>
        <dbReference type="RuleBase" id="RU362026"/>
    </source>
</evidence>
<comment type="similarity">
    <text evidence="1 4">Belongs to the N(4)/N(6)-methyltransferase family.</text>
</comment>
<feature type="domain" description="DNA methylase N-4/N-6" evidence="5">
    <location>
        <begin position="19"/>
        <end position="145"/>
    </location>
</feature>
<keyword evidence="7" id="KW-1185">Reference proteome</keyword>
<sequence length="316" mass="36946">MVKFKELLNKFEPFPFRDFRDEIKKGSYKKKSKFSYIGPDGEVYDIRNELNNLSGRKWLFFLNSIEITNYPTTGKESYGHELRKIHPSPKPPQLMKNIIEFFTKEGGWVFDPFMGVGGTLLGASLCRRNAVGIDISKKYIEVYKEVSKKLGLKEQITIVEDAKNIPLIFEDLGEFFDLILTDPPYCNMQARPKTGDKAKKRGKRFSTPFTTNPRDIGNINYNAYLQALKEIIEKAVQYLKKRKYIVIFIKDLQPDKNHHNMLHADIVSTLSEIRSLKFKGYKIWFDKAQNLYPFGYPFSYVSNQFHQFILIFRKEA</sequence>
<dbReference type="AlphaFoldDB" id="A0A3M0BRY8"/>
<dbReference type="PRINTS" id="PR00508">
    <property type="entry name" value="S21N4MTFRASE"/>
</dbReference>
<keyword evidence="2 6" id="KW-0489">Methyltransferase</keyword>
<dbReference type="GO" id="GO:0003677">
    <property type="term" value="F:DNA binding"/>
    <property type="evidence" value="ECO:0007669"/>
    <property type="project" value="InterPro"/>
</dbReference>
<reference evidence="6 7" key="1">
    <citation type="submission" date="2018-10" db="EMBL/GenBank/DDBJ databases">
        <title>Genomic Encyclopedia of Archaeal and Bacterial Type Strains, Phase II (KMG-II): from individual species to whole genera.</title>
        <authorList>
            <person name="Goeker M."/>
        </authorList>
    </citation>
    <scope>NUCLEOTIDE SEQUENCE [LARGE SCALE GENOMIC DNA]</scope>
    <source>
        <strain evidence="6 7">VM1</strain>
    </source>
</reference>
<dbReference type="PANTHER" id="PTHR13370:SF3">
    <property type="entry name" value="TRNA (GUANINE(10)-N2)-METHYLTRANSFERASE HOMOLOG"/>
    <property type="match status" value="1"/>
</dbReference>
<feature type="domain" description="DNA methylase N-4/N-6" evidence="5">
    <location>
        <begin position="177"/>
        <end position="315"/>
    </location>
</feature>
<gene>
    <name evidence="6" type="ORF">CLV39_0061</name>
</gene>
<accession>A0A3M0BRY8</accession>
<dbReference type="EMBL" id="REFO01000005">
    <property type="protein sequence ID" value="RMB00048.1"/>
    <property type="molecule type" value="Genomic_DNA"/>
</dbReference>